<evidence type="ECO:0000313" key="3">
    <source>
        <dbReference type="EMBL" id="MPM32164.1"/>
    </source>
</evidence>
<name>A0A644Z1W6_9ZZZZ</name>
<proteinExistence type="predicted"/>
<dbReference type="AlphaFoldDB" id="A0A644Z1W6"/>
<accession>A0A644Z1W6</accession>
<dbReference type="Gene3D" id="1.10.3210.10">
    <property type="entry name" value="Hypothetical protein af1432"/>
    <property type="match status" value="1"/>
</dbReference>
<evidence type="ECO:0000256" key="1">
    <source>
        <dbReference type="ARBA" id="ARBA00022801"/>
    </source>
</evidence>
<reference evidence="3" key="1">
    <citation type="submission" date="2019-08" db="EMBL/GenBank/DDBJ databases">
        <authorList>
            <person name="Kucharzyk K."/>
            <person name="Murdoch R.W."/>
            <person name="Higgins S."/>
            <person name="Loffler F."/>
        </authorList>
    </citation>
    <scope>NUCLEOTIDE SEQUENCE</scope>
</reference>
<dbReference type="GO" id="GO:0016787">
    <property type="term" value="F:hydrolase activity"/>
    <property type="evidence" value="ECO:0007669"/>
    <property type="project" value="UniProtKB-KW"/>
</dbReference>
<protein>
    <submittedName>
        <fullName evidence="3">Deoxyguanosinetriphosphate triphosphohydrolase-like protein</fullName>
    </submittedName>
</protein>
<dbReference type="Pfam" id="PF13286">
    <property type="entry name" value="HD_assoc"/>
    <property type="match status" value="1"/>
</dbReference>
<dbReference type="EMBL" id="VSSQ01006286">
    <property type="protein sequence ID" value="MPM32164.1"/>
    <property type="molecule type" value="Genomic_DNA"/>
</dbReference>
<evidence type="ECO:0000259" key="2">
    <source>
        <dbReference type="Pfam" id="PF13286"/>
    </source>
</evidence>
<keyword evidence="1 3" id="KW-0378">Hydrolase</keyword>
<dbReference type="InterPro" id="IPR026875">
    <property type="entry name" value="PHydrolase_assoc_dom"/>
</dbReference>
<comment type="caution">
    <text evidence="3">The sequence shown here is derived from an EMBL/GenBank/DDBJ whole genome shotgun (WGS) entry which is preliminary data.</text>
</comment>
<feature type="domain" description="Phosphohydrolase-associated" evidence="2">
    <location>
        <begin position="3"/>
        <end position="63"/>
    </location>
</feature>
<organism evidence="3">
    <name type="scientific">bioreactor metagenome</name>
    <dbReference type="NCBI Taxonomy" id="1076179"/>
    <lineage>
        <taxon>unclassified sequences</taxon>
        <taxon>metagenomes</taxon>
        <taxon>ecological metagenomes</taxon>
    </lineage>
</organism>
<gene>
    <name evidence="3" type="ORF">SDC9_78723</name>
</gene>
<sequence length="72" mass="8060">METMGLAQRVVRELFAIYFDQVQEMPAAQAADAQQGDVMKRARVVADFIAGMTDRYAGREHERLTGSRLLTA</sequence>